<dbReference type="Proteomes" id="UP000199345">
    <property type="component" value="Unassembled WGS sequence"/>
</dbReference>
<dbReference type="RefSeq" id="WP_090660168.1">
    <property type="nucleotide sequence ID" value="NZ_FOIA01000027.1"/>
</dbReference>
<protein>
    <recommendedName>
        <fullName evidence="3">DUF2971 domain-containing protein</fullName>
    </recommendedName>
</protein>
<evidence type="ECO:0008006" key="3">
    <source>
        <dbReference type="Google" id="ProtNLM"/>
    </source>
</evidence>
<dbReference type="OrthoDB" id="4119964at2"/>
<gene>
    <name evidence="1" type="ORF">SAMN05216326_12712</name>
</gene>
<accession>A0A1I0EHV1</accession>
<evidence type="ECO:0000313" key="1">
    <source>
        <dbReference type="EMBL" id="SET43997.1"/>
    </source>
</evidence>
<dbReference type="Pfam" id="PF11185">
    <property type="entry name" value="DUF2971"/>
    <property type="match status" value="1"/>
</dbReference>
<dbReference type="EMBL" id="FOIA01000027">
    <property type="protein sequence ID" value="SET43997.1"/>
    <property type="molecule type" value="Genomic_DNA"/>
</dbReference>
<name>A0A1I0EHV1_9PROT</name>
<keyword evidence="2" id="KW-1185">Reference proteome</keyword>
<reference evidence="2" key="1">
    <citation type="submission" date="2016-10" db="EMBL/GenBank/DDBJ databases">
        <authorList>
            <person name="Varghese N."/>
            <person name="Submissions S."/>
        </authorList>
    </citation>
    <scope>NUCLEOTIDE SEQUENCE [LARGE SCALE GENOMIC DNA]</scope>
    <source>
        <strain evidence="2">Nm71</strain>
    </source>
</reference>
<proteinExistence type="predicted"/>
<sequence>MEYPDKLYKFLSPERIDILNNKLIRFTQPSALNDPFELQPVFGEIFSDKEMDDMLKIDFKLVEEELNKKLSHLQRRERKKLVKKLVSQAQKNPQTLQEEIKNIIPIIKNEMTNFTPRAKEMFSDALQKIGILSLSEKANHPLLWAHYANSHKGFAIEFNTNHEFFNRRRSDNDELFHLRKVKYIDKLQGDRTLLQINGDDIFATKEISWEYESEWRILAPLKDADVTVDGIDKIFLFSLPLSSISSIIIGALTSDNLYNEIKKILLSVDFSHIELKKARLDHSTRMIHIVKDGLIQS</sequence>
<dbReference type="AlphaFoldDB" id="A0A1I0EHV1"/>
<evidence type="ECO:0000313" key="2">
    <source>
        <dbReference type="Proteomes" id="UP000199345"/>
    </source>
</evidence>
<dbReference type="InterPro" id="IPR021352">
    <property type="entry name" value="DUF2971"/>
</dbReference>
<organism evidence="1 2">
    <name type="scientific">Nitrosomonas marina</name>
    <dbReference type="NCBI Taxonomy" id="917"/>
    <lineage>
        <taxon>Bacteria</taxon>
        <taxon>Pseudomonadati</taxon>
        <taxon>Pseudomonadota</taxon>
        <taxon>Betaproteobacteria</taxon>
        <taxon>Nitrosomonadales</taxon>
        <taxon>Nitrosomonadaceae</taxon>
        <taxon>Nitrosomonas</taxon>
    </lineage>
</organism>